<protein>
    <submittedName>
        <fullName evidence="1">Uncharacterized protein</fullName>
    </submittedName>
</protein>
<evidence type="ECO:0000313" key="1">
    <source>
        <dbReference type="EMBL" id="MED6223474.1"/>
    </source>
</evidence>
<dbReference type="EMBL" id="JASCZI010272782">
    <property type="protein sequence ID" value="MED6223474.1"/>
    <property type="molecule type" value="Genomic_DNA"/>
</dbReference>
<accession>A0ABU6ZN95</accession>
<reference evidence="1 2" key="1">
    <citation type="journal article" date="2023" name="Plants (Basel)">
        <title>Bridging the Gap: Combining Genomics and Transcriptomics Approaches to Understand Stylosanthes scabra, an Orphan Legume from the Brazilian Caatinga.</title>
        <authorList>
            <person name="Ferreira-Neto J.R.C."/>
            <person name="da Silva M.D."/>
            <person name="Binneck E."/>
            <person name="de Melo N.F."/>
            <person name="da Silva R.H."/>
            <person name="de Melo A.L.T.M."/>
            <person name="Pandolfi V."/>
            <person name="Bustamante F.O."/>
            <person name="Brasileiro-Vidal A.C."/>
            <person name="Benko-Iseppon A.M."/>
        </authorList>
    </citation>
    <scope>NUCLEOTIDE SEQUENCE [LARGE SCALE GENOMIC DNA]</scope>
    <source>
        <tissue evidence="1">Leaves</tissue>
    </source>
</reference>
<evidence type="ECO:0000313" key="2">
    <source>
        <dbReference type="Proteomes" id="UP001341840"/>
    </source>
</evidence>
<name>A0ABU6ZN95_9FABA</name>
<proteinExistence type="predicted"/>
<comment type="caution">
    <text evidence="1">The sequence shown here is derived from an EMBL/GenBank/DDBJ whole genome shotgun (WGS) entry which is preliminary data.</text>
</comment>
<organism evidence="1 2">
    <name type="scientific">Stylosanthes scabra</name>
    <dbReference type="NCBI Taxonomy" id="79078"/>
    <lineage>
        <taxon>Eukaryota</taxon>
        <taxon>Viridiplantae</taxon>
        <taxon>Streptophyta</taxon>
        <taxon>Embryophyta</taxon>
        <taxon>Tracheophyta</taxon>
        <taxon>Spermatophyta</taxon>
        <taxon>Magnoliopsida</taxon>
        <taxon>eudicotyledons</taxon>
        <taxon>Gunneridae</taxon>
        <taxon>Pentapetalae</taxon>
        <taxon>rosids</taxon>
        <taxon>fabids</taxon>
        <taxon>Fabales</taxon>
        <taxon>Fabaceae</taxon>
        <taxon>Papilionoideae</taxon>
        <taxon>50 kb inversion clade</taxon>
        <taxon>dalbergioids sensu lato</taxon>
        <taxon>Dalbergieae</taxon>
        <taxon>Pterocarpus clade</taxon>
        <taxon>Stylosanthes</taxon>
    </lineage>
</organism>
<gene>
    <name evidence="1" type="ORF">PIB30_074338</name>
</gene>
<keyword evidence="2" id="KW-1185">Reference proteome</keyword>
<dbReference type="Proteomes" id="UP001341840">
    <property type="component" value="Unassembled WGS sequence"/>
</dbReference>
<sequence>MRPDGAPIGAFHGHSNNRFLPPLPYKKYGLVSSSCVGSSCTQPECLRSARNHDSHFLFPRPLPAPASLRLMLSSLYPTAYLGGTILSLELISTQGSPLRNFLSSLLKVSYVMVEFTTPMLPTRIFEEDKAFYNNKKWNERV</sequence>